<feature type="domain" description="Smf/DprA SLOG" evidence="3">
    <location>
        <begin position="168"/>
        <end position="389"/>
    </location>
</feature>
<keyword evidence="5" id="KW-1185">Reference proteome</keyword>
<dbReference type="EMBL" id="FMBL01000001">
    <property type="protein sequence ID" value="SCC79250.1"/>
    <property type="molecule type" value="Genomic_DNA"/>
</dbReference>
<comment type="similarity">
    <text evidence="1">Belongs to the DprA/Smf family.</text>
</comment>
<dbReference type="Gene3D" id="3.40.50.450">
    <property type="match status" value="1"/>
</dbReference>
<sequence>MKEEISIDTLSHCPTNIGTHIQASTSSQNASSLIESHQTVSSQQQSVAAPTQEQKTPTTIDDETLARAVLTFCIDNADALLFATIKGAGDAATALHLIAQSPSSASNRRLDEAFATGTARWGRKVDSRGMNSFHLRLQHWRKRLSQLPSNDADALRRWLSADGTQWIIGPFSPYWPTHLNDLSIRKDWATPLCLWGIGDASALVSCSEPLAIVGSRGASDYGRYVAKTLSKKAAEQGHLVVSGGAFGIDAAVHAGALEAMDNIGESESGRTIAVFAGGLNHIGPERNRSLFNRIISGKGALISELCPDTIPEARRFLLRNRIIAAIASTVVVAQARSRSGALNTANWGAELGREIYAAPGDINIPSNTGCNRLIRDHRAGILTSAHNIEEICHQGHSPQCASIGTNPTERHDEPSIPATRPTSSQKEILTAIRSCSKKGVTATHEAILATLNTPHQTGNKQASKACNTDRTPPEPWDVVRLESELGEMELLGFIEPKYGTIRITAATCHRKHRQGNTNEMRSEPKDCHI</sequence>
<feature type="compositionally biased region" description="Low complexity" evidence="2">
    <location>
        <begin position="38"/>
        <end position="52"/>
    </location>
</feature>
<dbReference type="InterPro" id="IPR022415">
    <property type="entry name" value="ATP-guanido_PTrfase_AS"/>
</dbReference>
<dbReference type="SUPFAM" id="SSF102405">
    <property type="entry name" value="MCP/YpsA-like"/>
    <property type="match status" value="1"/>
</dbReference>
<feature type="region of interest" description="Disordered" evidence="2">
    <location>
        <begin position="399"/>
        <end position="427"/>
    </location>
</feature>
<dbReference type="OrthoDB" id="9785707at2"/>
<dbReference type="STRING" id="1505727.GA0061077_0643"/>
<dbReference type="Proteomes" id="UP000242610">
    <property type="component" value="Unassembled WGS sequence"/>
</dbReference>
<evidence type="ECO:0000256" key="1">
    <source>
        <dbReference type="ARBA" id="ARBA00006525"/>
    </source>
</evidence>
<feature type="compositionally biased region" description="Polar residues" evidence="2">
    <location>
        <begin position="18"/>
        <end position="37"/>
    </location>
</feature>
<dbReference type="InterPro" id="IPR003488">
    <property type="entry name" value="DprA"/>
</dbReference>
<protein>
    <submittedName>
        <fullName evidence="4">DNA processing protein</fullName>
    </submittedName>
</protein>
<reference evidence="5" key="1">
    <citation type="submission" date="2016-08" db="EMBL/GenBank/DDBJ databases">
        <authorList>
            <person name="Varghese N."/>
            <person name="Submissions Spin"/>
        </authorList>
    </citation>
    <scope>NUCLEOTIDE SEQUENCE [LARGE SCALE GENOMIC DNA]</scope>
    <source>
        <strain evidence="5">R-52791</strain>
    </source>
</reference>
<feature type="region of interest" description="Disordered" evidence="2">
    <location>
        <begin position="18"/>
        <end position="57"/>
    </location>
</feature>
<dbReference type="InterPro" id="IPR057666">
    <property type="entry name" value="DrpA_SLOG"/>
</dbReference>
<accession>A0A1C4H3L8</accession>
<dbReference type="AlphaFoldDB" id="A0A1C4H3L8"/>
<feature type="compositionally biased region" description="Polar residues" evidence="2">
    <location>
        <begin position="451"/>
        <end position="470"/>
    </location>
</feature>
<evidence type="ECO:0000313" key="4">
    <source>
        <dbReference type="EMBL" id="SCC79250.1"/>
    </source>
</evidence>
<evidence type="ECO:0000313" key="5">
    <source>
        <dbReference type="Proteomes" id="UP000242610"/>
    </source>
</evidence>
<name>A0A1C4H3L8_9BIFI</name>
<proteinExistence type="inferred from homology"/>
<dbReference type="GO" id="GO:0009294">
    <property type="term" value="P:DNA-mediated transformation"/>
    <property type="evidence" value="ECO:0007669"/>
    <property type="project" value="InterPro"/>
</dbReference>
<evidence type="ECO:0000256" key="2">
    <source>
        <dbReference type="SAM" id="MobiDB-lite"/>
    </source>
</evidence>
<organism evidence="4 5">
    <name type="scientific">Bifidobacterium commune</name>
    <dbReference type="NCBI Taxonomy" id="1505727"/>
    <lineage>
        <taxon>Bacteria</taxon>
        <taxon>Bacillati</taxon>
        <taxon>Actinomycetota</taxon>
        <taxon>Actinomycetes</taxon>
        <taxon>Bifidobacteriales</taxon>
        <taxon>Bifidobacteriaceae</taxon>
        <taxon>Bifidobacterium</taxon>
    </lineage>
</organism>
<gene>
    <name evidence="4" type="ORF">GA0061077_0643</name>
</gene>
<dbReference type="Pfam" id="PF02481">
    <property type="entry name" value="DNA_processg_A"/>
    <property type="match status" value="1"/>
</dbReference>
<dbReference type="PANTHER" id="PTHR43022">
    <property type="entry name" value="PROTEIN SMF"/>
    <property type="match status" value="1"/>
</dbReference>
<dbReference type="PROSITE" id="PS00112">
    <property type="entry name" value="PHOSPHAGEN_KINASE"/>
    <property type="match status" value="1"/>
</dbReference>
<dbReference type="GO" id="GO:0016301">
    <property type="term" value="F:kinase activity"/>
    <property type="evidence" value="ECO:0007669"/>
    <property type="project" value="InterPro"/>
</dbReference>
<feature type="region of interest" description="Disordered" evidence="2">
    <location>
        <begin position="451"/>
        <end position="475"/>
    </location>
</feature>
<evidence type="ECO:0000259" key="3">
    <source>
        <dbReference type="Pfam" id="PF02481"/>
    </source>
</evidence>
<dbReference type="PANTHER" id="PTHR43022:SF1">
    <property type="entry name" value="PROTEIN SMF"/>
    <property type="match status" value="1"/>
</dbReference>